<dbReference type="EMBL" id="MU866545">
    <property type="protein sequence ID" value="KAK4171536.1"/>
    <property type="molecule type" value="Genomic_DNA"/>
</dbReference>
<sequence length="387" mass="43098">MDSILRLRAYGKAIRANTNADGVVDWHGDELLYGHVQFSMASLRMMTDGEGEAAKGMPQIQWHRLADNAAETRAGWSFVDDRRNHDAWNGVDGKMWLVGRVAAEERLRRQFMETGSETGSQTGSKTSGGTVFRWKMDRVRQYAEAMKSFRSKLLVLMHMSGGQPARGTELVTAQYKNGVDGDIRGLFIDDGSAVFVTMYNKAMGMSAKAKVIHRFCRGSHGKADWSSPYIWEPRKETAWVFPGEKNEGQGQDHEYKGIPKRKRKRTGRDSPSSGGEKRRRVRGLPAAVIGMATMVIDEVEEAEARESDPDRYRGTPSTVEDRPAEICEPEACEPETWEPEMWDTGRVGRAIADVSLKHMGEKLGIMVWRHAGLVGGICTAGVTVARS</sequence>
<feature type="compositionally biased region" description="Basic and acidic residues" evidence="1">
    <location>
        <begin position="244"/>
        <end position="257"/>
    </location>
</feature>
<evidence type="ECO:0000256" key="1">
    <source>
        <dbReference type="SAM" id="MobiDB-lite"/>
    </source>
</evidence>
<feature type="compositionally biased region" description="Basic and acidic residues" evidence="1">
    <location>
        <begin position="302"/>
        <end position="322"/>
    </location>
</feature>
<gene>
    <name evidence="2" type="ORF">QBC36DRAFT_305203</name>
</gene>
<protein>
    <submittedName>
        <fullName evidence="2">Uncharacterized protein</fullName>
    </submittedName>
</protein>
<keyword evidence="3" id="KW-1185">Reference proteome</keyword>
<name>A0AAN6VY45_9PEZI</name>
<feature type="region of interest" description="Disordered" evidence="1">
    <location>
        <begin position="242"/>
        <end position="283"/>
    </location>
</feature>
<evidence type="ECO:0000313" key="2">
    <source>
        <dbReference type="EMBL" id="KAK4171536.1"/>
    </source>
</evidence>
<dbReference type="AlphaFoldDB" id="A0AAN6VY45"/>
<accession>A0AAN6VY45</accession>
<evidence type="ECO:0000313" key="3">
    <source>
        <dbReference type="Proteomes" id="UP001302321"/>
    </source>
</evidence>
<organism evidence="2 3">
    <name type="scientific">Triangularia setosa</name>
    <dbReference type="NCBI Taxonomy" id="2587417"/>
    <lineage>
        <taxon>Eukaryota</taxon>
        <taxon>Fungi</taxon>
        <taxon>Dikarya</taxon>
        <taxon>Ascomycota</taxon>
        <taxon>Pezizomycotina</taxon>
        <taxon>Sordariomycetes</taxon>
        <taxon>Sordariomycetidae</taxon>
        <taxon>Sordariales</taxon>
        <taxon>Podosporaceae</taxon>
        <taxon>Triangularia</taxon>
    </lineage>
</organism>
<proteinExistence type="predicted"/>
<feature type="region of interest" description="Disordered" evidence="1">
    <location>
        <begin position="300"/>
        <end position="322"/>
    </location>
</feature>
<dbReference type="Proteomes" id="UP001302321">
    <property type="component" value="Unassembled WGS sequence"/>
</dbReference>
<reference evidence="2" key="1">
    <citation type="journal article" date="2023" name="Mol. Phylogenet. Evol.">
        <title>Genome-scale phylogeny and comparative genomics of the fungal order Sordariales.</title>
        <authorList>
            <person name="Hensen N."/>
            <person name="Bonometti L."/>
            <person name="Westerberg I."/>
            <person name="Brannstrom I.O."/>
            <person name="Guillou S."/>
            <person name="Cros-Aarteil S."/>
            <person name="Calhoun S."/>
            <person name="Haridas S."/>
            <person name="Kuo A."/>
            <person name="Mondo S."/>
            <person name="Pangilinan J."/>
            <person name="Riley R."/>
            <person name="LaButti K."/>
            <person name="Andreopoulos B."/>
            <person name="Lipzen A."/>
            <person name="Chen C."/>
            <person name="Yan M."/>
            <person name="Daum C."/>
            <person name="Ng V."/>
            <person name="Clum A."/>
            <person name="Steindorff A."/>
            <person name="Ohm R.A."/>
            <person name="Martin F."/>
            <person name="Silar P."/>
            <person name="Natvig D.O."/>
            <person name="Lalanne C."/>
            <person name="Gautier V."/>
            <person name="Ament-Velasquez S.L."/>
            <person name="Kruys A."/>
            <person name="Hutchinson M.I."/>
            <person name="Powell A.J."/>
            <person name="Barry K."/>
            <person name="Miller A.N."/>
            <person name="Grigoriev I.V."/>
            <person name="Debuchy R."/>
            <person name="Gladieux P."/>
            <person name="Hiltunen Thoren M."/>
            <person name="Johannesson H."/>
        </authorList>
    </citation>
    <scope>NUCLEOTIDE SEQUENCE</scope>
    <source>
        <strain evidence="2">CBS 892.96</strain>
    </source>
</reference>
<comment type="caution">
    <text evidence="2">The sequence shown here is derived from an EMBL/GenBank/DDBJ whole genome shotgun (WGS) entry which is preliminary data.</text>
</comment>
<reference evidence="2" key="2">
    <citation type="submission" date="2023-05" db="EMBL/GenBank/DDBJ databases">
        <authorList>
            <consortium name="Lawrence Berkeley National Laboratory"/>
            <person name="Steindorff A."/>
            <person name="Hensen N."/>
            <person name="Bonometti L."/>
            <person name="Westerberg I."/>
            <person name="Brannstrom I.O."/>
            <person name="Guillou S."/>
            <person name="Cros-Aarteil S."/>
            <person name="Calhoun S."/>
            <person name="Haridas S."/>
            <person name="Kuo A."/>
            <person name="Mondo S."/>
            <person name="Pangilinan J."/>
            <person name="Riley R."/>
            <person name="Labutti K."/>
            <person name="Andreopoulos B."/>
            <person name="Lipzen A."/>
            <person name="Chen C."/>
            <person name="Yanf M."/>
            <person name="Daum C."/>
            <person name="Ng V."/>
            <person name="Clum A."/>
            <person name="Ohm R."/>
            <person name="Martin F."/>
            <person name="Silar P."/>
            <person name="Natvig D."/>
            <person name="Lalanne C."/>
            <person name="Gautier V."/>
            <person name="Ament-Velasquez S.L."/>
            <person name="Kruys A."/>
            <person name="Hutchinson M.I."/>
            <person name="Powell A.J."/>
            <person name="Barry K."/>
            <person name="Miller A.N."/>
            <person name="Grigoriev I.V."/>
            <person name="Debuchy R."/>
            <person name="Gladieux P."/>
            <person name="Thoren M.H."/>
            <person name="Johannesson H."/>
        </authorList>
    </citation>
    <scope>NUCLEOTIDE SEQUENCE</scope>
    <source>
        <strain evidence="2">CBS 892.96</strain>
    </source>
</reference>